<evidence type="ECO:0000256" key="4">
    <source>
        <dbReference type="ARBA" id="ARBA00022475"/>
    </source>
</evidence>
<evidence type="ECO:0000256" key="2">
    <source>
        <dbReference type="ARBA" id="ARBA00010735"/>
    </source>
</evidence>
<comment type="subcellular location">
    <subcellularLocation>
        <location evidence="1">Cell membrane</location>
        <topology evidence="1">Multi-pass membrane protein</topology>
    </subcellularLocation>
</comment>
<evidence type="ECO:0000313" key="9">
    <source>
        <dbReference type="EMBL" id="MDH0689584.1"/>
    </source>
</evidence>
<evidence type="ECO:0000256" key="5">
    <source>
        <dbReference type="ARBA" id="ARBA00022692"/>
    </source>
</evidence>
<dbReference type="GO" id="GO:0005886">
    <property type="term" value="C:plasma membrane"/>
    <property type="evidence" value="ECO:0007669"/>
    <property type="project" value="UniProtKB-SubCell"/>
</dbReference>
<feature type="transmembrane region" description="Helical" evidence="8">
    <location>
        <begin position="76"/>
        <end position="94"/>
    </location>
</feature>
<organism evidence="9 10">
    <name type="scientific">Stutzerimonas stutzeri</name>
    <name type="common">Pseudomonas stutzeri</name>
    <dbReference type="NCBI Taxonomy" id="316"/>
    <lineage>
        <taxon>Bacteria</taxon>
        <taxon>Pseudomonadati</taxon>
        <taxon>Pseudomonadota</taxon>
        <taxon>Gammaproteobacteria</taxon>
        <taxon>Pseudomonadales</taxon>
        <taxon>Pseudomonadaceae</taxon>
        <taxon>Stutzerimonas</taxon>
    </lineage>
</organism>
<feature type="transmembrane region" description="Helical" evidence="8">
    <location>
        <begin position="140"/>
        <end position="159"/>
    </location>
</feature>
<keyword evidence="3" id="KW-0813">Transport</keyword>
<keyword evidence="5 8" id="KW-0812">Transmembrane</keyword>
<dbReference type="Proteomes" id="UP001161139">
    <property type="component" value="Unassembled WGS sequence"/>
</dbReference>
<dbReference type="AlphaFoldDB" id="A0ABD4Y4V1"/>
<sequence>MTEATEDFALLQGRRAASLAGYRRALPAALSVMPVGMLFGILAARSDWSWWEVLLVGLLGFTGSGQFAALPLSEGGAGFLTLLLVTASINSRYVPMALTTVDRLPERALDRACCAHMLGDEAYASERDDDGPGVVLRLRLMIFLAWVLTGVLGALLSRALPTAWLGDDLNLAFPASAVLLYLAVSQLRSRIGSLQHDRQMALMRIAVVVAGASGLILLLGPVYFWVPGVLLATWLLGRRRS</sequence>
<proteinExistence type="inferred from homology"/>
<feature type="transmembrane region" description="Helical" evidence="8">
    <location>
        <begin position="201"/>
        <end position="226"/>
    </location>
</feature>
<name>A0ABD4Y4V1_STUST</name>
<evidence type="ECO:0000313" key="10">
    <source>
        <dbReference type="Proteomes" id="UP001161139"/>
    </source>
</evidence>
<dbReference type="InterPro" id="IPR011606">
    <property type="entry name" value="Brnchd-chn_aa_trnsp_permease"/>
</dbReference>
<evidence type="ECO:0000256" key="1">
    <source>
        <dbReference type="ARBA" id="ARBA00004651"/>
    </source>
</evidence>
<keyword evidence="7 8" id="KW-0472">Membrane</keyword>
<accession>A0ABD4Y4V1</accession>
<comment type="caution">
    <text evidence="9">The sequence shown here is derived from an EMBL/GenBank/DDBJ whole genome shotgun (WGS) entry which is preliminary data.</text>
</comment>
<keyword evidence="4" id="KW-1003">Cell membrane</keyword>
<evidence type="ECO:0000256" key="6">
    <source>
        <dbReference type="ARBA" id="ARBA00022989"/>
    </source>
</evidence>
<protein>
    <submittedName>
        <fullName evidence="9">AzlC family ABC transporter permease</fullName>
    </submittedName>
</protein>
<gene>
    <name evidence="9" type="ORF">N5D09_15930</name>
</gene>
<evidence type="ECO:0000256" key="3">
    <source>
        <dbReference type="ARBA" id="ARBA00022448"/>
    </source>
</evidence>
<dbReference type="EMBL" id="JAOCDG010000030">
    <property type="protein sequence ID" value="MDH0689584.1"/>
    <property type="molecule type" value="Genomic_DNA"/>
</dbReference>
<dbReference type="PANTHER" id="PTHR34979:SF1">
    <property type="entry name" value="INNER MEMBRANE PROTEIN YGAZ"/>
    <property type="match status" value="1"/>
</dbReference>
<evidence type="ECO:0000256" key="7">
    <source>
        <dbReference type="ARBA" id="ARBA00023136"/>
    </source>
</evidence>
<feature type="transmembrane region" description="Helical" evidence="8">
    <location>
        <begin position="25"/>
        <end position="43"/>
    </location>
</feature>
<comment type="similarity">
    <text evidence="2">Belongs to the AzlC family.</text>
</comment>
<keyword evidence="6 8" id="KW-1133">Transmembrane helix</keyword>
<evidence type="ECO:0000256" key="8">
    <source>
        <dbReference type="SAM" id="Phobius"/>
    </source>
</evidence>
<feature type="transmembrane region" description="Helical" evidence="8">
    <location>
        <begin position="171"/>
        <end position="189"/>
    </location>
</feature>
<dbReference type="PANTHER" id="PTHR34979">
    <property type="entry name" value="INNER MEMBRANE PROTEIN YGAZ"/>
    <property type="match status" value="1"/>
</dbReference>
<reference evidence="9" key="1">
    <citation type="submission" date="2022-09" db="EMBL/GenBank/DDBJ databases">
        <title>Intensive care unit water sources are persistently colonized with multi-drug resistant bacteria and are the site of extensive horizontal gene transfer of antibiotic resistance genes.</title>
        <authorList>
            <person name="Diorio-Toth L."/>
        </authorList>
    </citation>
    <scope>NUCLEOTIDE SEQUENCE</scope>
    <source>
        <strain evidence="9">GD03864</strain>
    </source>
</reference>
<dbReference type="Pfam" id="PF03591">
    <property type="entry name" value="AzlC"/>
    <property type="match status" value="1"/>
</dbReference>